<evidence type="ECO:0000313" key="2">
    <source>
        <dbReference type="EMBL" id="SNZ18950.1"/>
    </source>
</evidence>
<evidence type="ECO:0000256" key="1">
    <source>
        <dbReference type="SAM" id="Coils"/>
    </source>
</evidence>
<dbReference type="RefSeq" id="WP_097153343.1">
    <property type="nucleotide sequence ID" value="NZ_OBEL01000002.1"/>
</dbReference>
<sequence>MALEAHILELERRHEVLGKEIEDAANHPSVDDLEIADMKRRKLLLKDEIEKLKAGE</sequence>
<proteinExistence type="predicted"/>
<accession>A0A285PB22</accession>
<feature type="coiled-coil region" evidence="1">
    <location>
        <begin position="7"/>
        <end position="55"/>
    </location>
</feature>
<dbReference type="InterPro" id="IPR038444">
    <property type="entry name" value="DUF465_sf"/>
</dbReference>
<dbReference type="InterPro" id="IPR007420">
    <property type="entry name" value="DUF465"/>
</dbReference>
<evidence type="ECO:0000313" key="3">
    <source>
        <dbReference type="Proteomes" id="UP000219439"/>
    </source>
</evidence>
<dbReference type="EMBL" id="OBEL01000002">
    <property type="protein sequence ID" value="SNZ18950.1"/>
    <property type="molecule type" value="Genomic_DNA"/>
</dbReference>
<evidence type="ECO:0008006" key="4">
    <source>
        <dbReference type="Google" id="ProtNLM"/>
    </source>
</evidence>
<protein>
    <recommendedName>
        <fullName evidence="4">DUF465 domain-containing protein</fullName>
    </recommendedName>
</protein>
<organism evidence="2 3">
    <name type="scientific">Cohaesibacter gelatinilyticus</name>
    <dbReference type="NCBI Taxonomy" id="372072"/>
    <lineage>
        <taxon>Bacteria</taxon>
        <taxon>Pseudomonadati</taxon>
        <taxon>Pseudomonadota</taxon>
        <taxon>Alphaproteobacteria</taxon>
        <taxon>Hyphomicrobiales</taxon>
        <taxon>Cohaesibacteraceae</taxon>
    </lineage>
</organism>
<dbReference type="Pfam" id="PF04325">
    <property type="entry name" value="DUF465"/>
    <property type="match status" value="1"/>
</dbReference>
<keyword evidence="1" id="KW-0175">Coiled coil</keyword>
<name>A0A285PB22_9HYPH</name>
<dbReference type="Proteomes" id="UP000219439">
    <property type="component" value="Unassembled WGS sequence"/>
</dbReference>
<dbReference type="Gene3D" id="6.10.280.50">
    <property type="match status" value="1"/>
</dbReference>
<keyword evidence="3" id="KW-1185">Reference proteome</keyword>
<gene>
    <name evidence="2" type="ORF">SAMN06265368_2027</name>
</gene>
<reference evidence="2 3" key="1">
    <citation type="submission" date="2017-09" db="EMBL/GenBank/DDBJ databases">
        <authorList>
            <person name="Ehlers B."/>
            <person name="Leendertz F.H."/>
        </authorList>
    </citation>
    <scope>NUCLEOTIDE SEQUENCE [LARGE SCALE GENOMIC DNA]</scope>
    <source>
        <strain evidence="2 3">DSM 18289</strain>
    </source>
</reference>
<dbReference type="AlphaFoldDB" id="A0A285PB22"/>
<dbReference type="OrthoDB" id="7362854at2"/>